<comment type="caution">
    <text evidence="2">The sequence shown here is derived from an EMBL/GenBank/DDBJ whole genome shotgun (WGS) entry which is preliminary data.</text>
</comment>
<dbReference type="Proteomes" id="UP001142291">
    <property type="component" value="Unassembled WGS sequence"/>
</dbReference>
<evidence type="ECO:0000313" key="3">
    <source>
        <dbReference type="Proteomes" id="UP001142291"/>
    </source>
</evidence>
<reference evidence="2" key="1">
    <citation type="journal article" date="2014" name="Int. J. Syst. Evol. Microbiol.">
        <title>Complete genome sequence of Corynebacterium casei LMG S-19264T (=DSM 44701T), isolated from a smear-ripened cheese.</title>
        <authorList>
            <consortium name="US DOE Joint Genome Institute (JGI-PGF)"/>
            <person name="Walter F."/>
            <person name="Albersmeier A."/>
            <person name="Kalinowski J."/>
            <person name="Ruckert C."/>
        </authorList>
    </citation>
    <scope>NUCLEOTIDE SEQUENCE</scope>
    <source>
        <strain evidence="2">VKM Ac-1940</strain>
    </source>
</reference>
<dbReference type="Pfam" id="PF02594">
    <property type="entry name" value="DUF167"/>
    <property type="match status" value="1"/>
</dbReference>
<dbReference type="AlphaFoldDB" id="A0A9W6M7B8"/>
<dbReference type="EMBL" id="BSER01000014">
    <property type="protein sequence ID" value="GLJ96782.1"/>
    <property type="molecule type" value="Genomic_DNA"/>
</dbReference>
<comment type="similarity">
    <text evidence="1">Belongs to the UPF0235 family.</text>
</comment>
<keyword evidence="3" id="KW-1185">Reference proteome</keyword>
<gene>
    <name evidence="2" type="ORF">GCM10017591_28450</name>
</gene>
<dbReference type="NCBIfam" id="TIGR00251">
    <property type="entry name" value="DUF167 family protein"/>
    <property type="match status" value="1"/>
</dbReference>
<dbReference type="SUPFAM" id="SSF69786">
    <property type="entry name" value="YggU-like"/>
    <property type="match status" value="1"/>
</dbReference>
<accession>A0A9W6M7B8</accession>
<dbReference type="SMART" id="SM01152">
    <property type="entry name" value="DUF167"/>
    <property type="match status" value="1"/>
</dbReference>
<dbReference type="Gene3D" id="3.30.1200.10">
    <property type="entry name" value="YggU-like"/>
    <property type="match status" value="1"/>
</dbReference>
<proteinExistence type="inferred from homology"/>
<evidence type="ECO:0000256" key="1">
    <source>
        <dbReference type="ARBA" id="ARBA00010364"/>
    </source>
</evidence>
<dbReference type="InterPro" id="IPR036591">
    <property type="entry name" value="YggU-like_sf"/>
</dbReference>
<dbReference type="InterPro" id="IPR003746">
    <property type="entry name" value="DUF167"/>
</dbReference>
<protein>
    <submittedName>
        <fullName evidence="2">UPF0235 protein</fullName>
    </submittedName>
</protein>
<dbReference type="RefSeq" id="WP_204963106.1">
    <property type="nucleotide sequence ID" value="NZ_BAAAUR010000009.1"/>
</dbReference>
<name>A0A9W6M7B8_9MICO</name>
<organism evidence="2 3">
    <name type="scientific">Microbacterium dextranolyticum</name>
    <dbReference type="NCBI Taxonomy" id="36806"/>
    <lineage>
        <taxon>Bacteria</taxon>
        <taxon>Bacillati</taxon>
        <taxon>Actinomycetota</taxon>
        <taxon>Actinomycetes</taxon>
        <taxon>Micrococcales</taxon>
        <taxon>Microbacteriaceae</taxon>
        <taxon>Microbacterium</taxon>
    </lineage>
</organism>
<sequence>MQYTIRVKPGSRKGPLVETDASDDAALTVFVRERAVDGAANDAVVRTLAAHFEVPPRDVTILRGHASRIKRIEVDR</sequence>
<evidence type="ECO:0000313" key="2">
    <source>
        <dbReference type="EMBL" id="GLJ96782.1"/>
    </source>
</evidence>
<reference evidence="2" key="2">
    <citation type="submission" date="2023-01" db="EMBL/GenBank/DDBJ databases">
        <authorList>
            <person name="Sun Q."/>
            <person name="Evtushenko L."/>
        </authorList>
    </citation>
    <scope>NUCLEOTIDE SEQUENCE</scope>
    <source>
        <strain evidence="2">VKM Ac-1940</strain>
    </source>
</reference>